<evidence type="ECO:0000256" key="1">
    <source>
        <dbReference type="SAM" id="MobiDB-lite"/>
    </source>
</evidence>
<keyword evidence="2" id="KW-1133">Transmembrane helix</keyword>
<accession>A0AAE0KQC5</accession>
<dbReference type="AlphaFoldDB" id="A0AAE0KQC5"/>
<feature type="compositionally biased region" description="Polar residues" evidence="1">
    <location>
        <begin position="122"/>
        <end position="143"/>
    </location>
</feature>
<comment type="caution">
    <text evidence="3">The sequence shown here is derived from an EMBL/GenBank/DDBJ whole genome shotgun (WGS) entry which is preliminary data.</text>
</comment>
<reference evidence="3 4" key="1">
    <citation type="journal article" date="2015" name="Genome Biol. Evol.">
        <title>Comparative Genomics of a Bacterivorous Green Alga Reveals Evolutionary Causalities and Consequences of Phago-Mixotrophic Mode of Nutrition.</title>
        <authorList>
            <person name="Burns J.A."/>
            <person name="Paasch A."/>
            <person name="Narechania A."/>
            <person name="Kim E."/>
        </authorList>
    </citation>
    <scope>NUCLEOTIDE SEQUENCE [LARGE SCALE GENOMIC DNA]</scope>
    <source>
        <strain evidence="3 4">PLY_AMNH</strain>
    </source>
</reference>
<keyword evidence="2" id="KW-0812">Transmembrane</keyword>
<feature type="non-terminal residue" evidence="3">
    <location>
        <position position="472"/>
    </location>
</feature>
<dbReference type="EMBL" id="LGRX02021218">
    <property type="protein sequence ID" value="KAK3256921.1"/>
    <property type="molecule type" value="Genomic_DNA"/>
</dbReference>
<keyword evidence="2" id="KW-0472">Membrane</keyword>
<feature type="compositionally biased region" description="Acidic residues" evidence="1">
    <location>
        <begin position="99"/>
        <end position="112"/>
    </location>
</feature>
<dbReference type="Proteomes" id="UP001190700">
    <property type="component" value="Unassembled WGS sequence"/>
</dbReference>
<proteinExistence type="predicted"/>
<feature type="region of interest" description="Disordered" evidence="1">
    <location>
        <begin position="61"/>
        <end position="197"/>
    </location>
</feature>
<sequence length="472" mass="52402">MSSDANGNRASNSILGAALGFLTLIILFLLELGETPNASSRAQTSLEASPSQSLKFALEIDDRAAIQVPQSSPLDPPSEDGFPESNDSKDLSASLPDEGMAEDPLVTDEEQEKMEGPEEQGNTRISISENRENQVTGNMASFSNKDDEEEVSKQVTGDMASFSDKDGEEEISKQVTGDMASFSDKDDEEEVSNPGLGQKGLPLTFALFFLGDATKKNGDWLHAVLTNIRKYHTNKQRFPIVILTDEKTKFRPMPSSLGVELRRQPRDENSANHGYRYLYRAMAERSVLAHALNTGRPTHVMFLDATDIIVTGPLLPLFKEQKGQEFALGLTYRPPRGRASKGSLAAIQPVNLGVKAVHGWALQKGIEMYSTFIETYKQNYILQNKTYGLNEQQSIMDVLKRSSDFSNKAMMNNERMRWKVPRMDVTGPIAADPSRNKDFLQCQPKSKSHVPKAKVCADMKVRYATVYMLNCK</sequence>
<gene>
    <name evidence="3" type="ORF">CYMTET_33970</name>
</gene>
<organism evidence="3 4">
    <name type="scientific">Cymbomonas tetramitiformis</name>
    <dbReference type="NCBI Taxonomy" id="36881"/>
    <lineage>
        <taxon>Eukaryota</taxon>
        <taxon>Viridiplantae</taxon>
        <taxon>Chlorophyta</taxon>
        <taxon>Pyramimonadophyceae</taxon>
        <taxon>Pyramimonadales</taxon>
        <taxon>Pyramimonadaceae</taxon>
        <taxon>Cymbomonas</taxon>
    </lineage>
</organism>
<name>A0AAE0KQC5_9CHLO</name>
<evidence type="ECO:0000313" key="3">
    <source>
        <dbReference type="EMBL" id="KAK3256921.1"/>
    </source>
</evidence>
<keyword evidence="4" id="KW-1185">Reference proteome</keyword>
<evidence type="ECO:0000256" key="2">
    <source>
        <dbReference type="SAM" id="Phobius"/>
    </source>
</evidence>
<evidence type="ECO:0000313" key="4">
    <source>
        <dbReference type="Proteomes" id="UP001190700"/>
    </source>
</evidence>
<protein>
    <submittedName>
        <fullName evidence="3">Uncharacterized protein</fullName>
    </submittedName>
</protein>
<feature type="transmembrane region" description="Helical" evidence="2">
    <location>
        <begin position="12"/>
        <end position="30"/>
    </location>
</feature>